<dbReference type="Pfam" id="PF00651">
    <property type="entry name" value="BTB"/>
    <property type="match status" value="1"/>
</dbReference>
<evidence type="ECO:0000313" key="6">
    <source>
        <dbReference type="EMBL" id="EFJ48985.1"/>
    </source>
</evidence>
<dbReference type="eggNOG" id="KOG4441">
    <property type="taxonomic scope" value="Eukaryota"/>
</dbReference>
<dbReference type="InterPro" id="IPR000210">
    <property type="entry name" value="BTB/POZ_dom"/>
</dbReference>
<keyword evidence="2" id="KW-0880">Kelch repeat</keyword>
<feature type="compositionally biased region" description="Polar residues" evidence="4">
    <location>
        <begin position="553"/>
        <end position="565"/>
    </location>
</feature>
<feature type="region of interest" description="Disordered" evidence="4">
    <location>
        <begin position="496"/>
        <end position="616"/>
    </location>
</feature>
<sequence>MDRPPAPLQVSGRLIGGPPYGRAGAPVSFDPSAAVPGPLTTAKAPHAKDYGSCFSEGFLQFLKSGELADVVVDVVADDTTVIAATSSCPTSCSTPVLAASTSLPPPASALPTAFPTSLSSSLSSLASSPFLASAATCGNATTAAAPAPALAASSSSSVSSPIYGLGEYRLHGLLLARHSAFFAAAFGQDHFADSAARRIRVTLDAAATPAWPALVEYFYTDRVRLDDSNALPLLALARQLLVSELDSYCMDYVYGRLCVANCLVYMRAAVRFAFHDLHAECVALAAQGFPLLYGSDLSGLPPGSLLEILTHPELQVHCELQVVEAVTRYLATTAVSTESQRALCSQIRFPYLDNATITRLAVQPGLVLAAMTGGQQPSQDVSTAAGTTTVATTAAAVADAPPTRSEHSVGIGDFEASSGPDAPTPIISMSMPTPTPPADAETGPGNRRGLDASESMPMAAADAVGRRSSDGAAAGSSSSAVAVEGDIAAGEGTAAEDEVYGDGGSGPLAPHAAATDGDSGGLLSASSSAASSPRSSSSGGGDAAAAAEGHSLPYNTSRSDPSSYNCRHEQDLRRQQQRCGADGQAVAPPAAVQQQEEQQQHHHHHHHHHHQQQPLLPRDLTLEGAMARLAAMEYHNSLPQIQNQFQYYPYGSGTTAGGTPATAAITSVAAATGSGRRPLAVFRMSGDPQQPTAAPPGGSGRPHPHALAHGLYYSHPAGGGGGGGAQMPHHPAHVAASRGATSARGPGNGIGGVANQLAPGSGGGGGGGGGGAAAGGVTLDAAAAFAAFCLPPPRASYCCNVVHGLPGGCAWVDVALEVLWERLVPYIHVQVSGCVEGNPRNVITSDPDCFFETNDSSDPLPWVEVHLPHNVHVLQLHRYTFLHGHRRAGYYRARNFKTQIAVRTANDIRSPAARSSSAGGGGGAGVGAAGAANPAAAGAAGGGQRPGQVQVFFHGSGAAGPHVGAPLPPASRYVDLTTRMADQFEVGVLAGAASPPGPWRVMRLQATGPQEDGVHRLCVRGLKQQQQLPAAAAAGPGLLAAAALQGTDTALAAALPATAAAAAAASFTLGWPGTKHTEVLFRGI</sequence>
<proteinExistence type="predicted"/>
<protein>
    <recommendedName>
        <fullName evidence="5">BTB domain-containing protein</fullName>
    </recommendedName>
</protein>
<organism evidence="7">
    <name type="scientific">Volvox carteri f. nagariensis</name>
    <dbReference type="NCBI Taxonomy" id="3068"/>
    <lineage>
        <taxon>Eukaryota</taxon>
        <taxon>Viridiplantae</taxon>
        <taxon>Chlorophyta</taxon>
        <taxon>core chlorophytes</taxon>
        <taxon>Chlorophyceae</taxon>
        <taxon>CS clade</taxon>
        <taxon>Chlamydomonadales</taxon>
        <taxon>Volvocaceae</taxon>
        <taxon>Volvox</taxon>
    </lineage>
</organism>
<evidence type="ECO:0000256" key="2">
    <source>
        <dbReference type="ARBA" id="ARBA00022441"/>
    </source>
</evidence>
<comment type="pathway">
    <text evidence="1">Protein modification; protein ubiquitination.</text>
</comment>
<dbReference type="PANTHER" id="PTHR24412">
    <property type="entry name" value="KELCH PROTEIN"/>
    <property type="match status" value="1"/>
</dbReference>
<keyword evidence="7" id="KW-1185">Reference proteome</keyword>
<evidence type="ECO:0000256" key="1">
    <source>
        <dbReference type="ARBA" id="ARBA00004906"/>
    </source>
</evidence>
<feature type="region of interest" description="Disordered" evidence="4">
    <location>
        <begin position="685"/>
        <end position="708"/>
    </location>
</feature>
<dbReference type="InterPro" id="IPR011705">
    <property type="entry name" value="BACK"/>
</dbReference>
<feature type="compositionally biased region" description="Basic residues" evidence="4">
    <location>
        <begin position="601"/>
        <end position="611"/>
    </location>
</feature>
<dbReference type="AlphaFoldDB" id="D8TU71"/>
<evidence type="ECO:0000259" key="5">
    <source>
        <dbReference type="PROSITE" id="PS50097"/>
    </source>
</evidence>
<name>D8TU71_VOLCA</name>
<evidence type="ECO:0000256" key="4">
    <source>
        <dbReference type="SAM" id="MobiDB-lite"/>
    </source>
</evidence>
<keyword evidence="3" id="KW-0677">Repeat</keyword>
<feature type="compositionally biased region" description="Low complexity" evidence="4">
    <location>
        <begin position="521"/>
        <end position="552"/>
    </location>
</feature>
<dbReference type="RefSeq" id="XP_002949882.1">
    <property type="nucleotide sequence ID" value="XM_002949836.1"/>
</dbReference>
<dbReference type="PANTHER" id="PTHR24412:SF489">
    <property type="entry name" value="RING FINGER DOMAIN AND KELCH REPEAT-CONTAINING PROTEIN DDB_G0271372"/>
    <property type="match status" value="1"/>
</dbReference>
<dbReference type="GeneID" id="9619237"/>
<dbReference type="OrthoDB" id="545540at2759"/>
<dbReference type="STRING" id="3068.D8TU71"/>
<dbReference type="KEGG" id="vcn:VOLCADRAFT_90371"/>
<dbReference type="PROSITE" id="PS50097">
    <property type="entry name" value="BTB"/>
    <property type="match status" value="1"/>
</dbReference>
<dbReference type="Gene3D" id="3.30.710.10">
    <property type="entry name" value="Potassium Channel Kv1.1, Chain A"/>
    <property type="match status" value="1"/>
</dbReference>
<dbReference type="SMART" id="SM00225">
    <property type="entry name" value="BTB"/>
    <property type="match status" value="1"/>
</dbReference>
<evidence type="ECO:0000256" key="3">
    <source>
        <dbReference type="ARBA" id="ARBA00022737"/>
    </source>
</evidence>
<accession>D8TU71</accession>
<dbReference type="CDD" id="cd18186">
    <property type="entry name" value="BTB_POZ_ZBTB_KLHL-like"/>
    <property type="match status" value="1"/>
</dbReference>
<dbReference type="Proteomes" id="UP000001058">
    <property type="component" value="Unassembled WGS sequence"/>
</dbReference>
<feature type="compositionally biased region" description="Low complexity" evidence="4">
    <location>
        <begin position="470"/>
        <end position="480"/>
    </location>
</feature>
<reference evidence="6 7" key="1">
    <citation type="journal article" date="2010" name="Science">
        <title>Genomic analysis of organismal complexity in the multicellular green alga Volvox carteri.</title>
        <authorList>
            <person name="Prochnik S.E."/>
            <person name="Umen J."/>
            <person name="Nedelcu A.M."/>
            <person name="Hallmann A."/>
            <person name="Miller S.M."/>
            <person name="Nishii I."/>
            <person name="Ferris P."/>
            <person name="Kuo A."/>
            <person name="Mitros T."/>
            <person name="Fritz-Laylin L.K."/>
            <person name="Hellsten U."/>
            <person name="Chapman J."/>
            <person name="Simakov O."/>
            <person name="Rensing S.A."/>
            <person name="Terry A."/>
            <person name="Pangilinan J."/>
            <person name="Kapitonov V."/>
            <person name="Jurka J."/>
            <person name="Salamov A."/>
            <person name="Shapiro H."/>
            <person name="Schmutz J."/>
            <person name="Grimwood J."/>
            <person name="Lindquist E."/>
            <person name="Lucas S."/>
            <person name="Grigoriev I.V."/>
            <person name="Schmitt R."/>
            <person name="Kirk D."/>
            <person name="Rokhsar D.S."/>
        </authorList>
    </citation>
    <scope>NUCLEOTIDE SEQUENCE [LARGE SCALE GENOMIC DNA]</scope>
    <source>
        <strain evidence="7">f. Nagariensis / Eve</strain>
    </source>
</reference>
<dbReference type="InParanoid" id="D8TU71"/>
<dbReference type="SUPFAM" id="SSF54695">
    <property type="entry name" value="POZ domain"/>
    <property type="match status" value="1"/>
</dbReference>
<dbReference type="Pfam" id="PF07707">
    <property type="entry name" value="BACK"/>
    <property type="match status" value="1"/>
</dbReference>
<feature type="domain" description="BTB" evidence="5">
    <location>
        <begin position="167"/>
        <end position="227"/>
    </location>
</feature>
<evidence type="ECO:0000313" key="7">
    <source>
        <dbReference type="Proteomes" id="UP000001058"/>
    </source>
</evidence>
<gene>
    <name evidence="6" type="ORF">VOLCADRAFT_90371</name>
</gene>
<dbReference type="Gene3D" id="1.25.40.420">
    <property type="match status" value="1"/>
</dbReference>
<feature type="region of interest" description="Disordered" evidence="4">
    <location>
        <begin position="395"/>
        <end position="480"/>
    </location>
</feature>
<dbReference type="InterPro" id="IPR011333">
    <property type="entry name" value="SKP1/BTB/POZ_sf"/>
</dbReference>
<dbReference type="EMBL" id="GL378337">
    <property type="protein sequence ID" value="EFJ48985.1"/>
    <property type="molecule type" value="Genomic_DNA"/>
</dbReference>
<dbReference type="SMART" id="SM00875">
    <property type="entry name" value="BACK"/>
    <property type="match status" value="1"/>
</dbReference>